<accession>A0A7W6K1N4</accession>
<gene>
    <name evidence="2" type="ORF">GGQ66_002084</name>
</gene>
<dbReference type="GO" id="GO:0008233">
    <property type="term" value="F:peptidase activity"/>
    <property type="evidence" value="ECO:0007669"/>
    <property type="project" value="UniProtKB-KW"/>
</dbReference>
<proteinExistence type="predicted"/>
<dbReference type="GO" id="GO:0006508">
    <property type="term" value="P:proteolysis"/>
    <property type="evidence" value="ECO:0007669"/>
    <property type="project" value="UniProtKB-KW"/>
</dbReference>
<dbReference type="EMBL" id="JACIDU010000007">
    <property type="protein sequence ID" value="MBB4103526.1"/>
    <property type="molecule type" value="Genomic_DNA"/>
</dbReference>
<feature type="chain" id="PRO_5031282289" evidence="1">
    <location>
        <begin position="27"/>
        <end position="206"/>
    </location>
</feature>
<comment type="caution">
    <text evidence="2">The sequence shown here is derived from an EMBL/GenBank/DDBJ whole genome shotgun (WGS) entry which is preliminary data.</text>
</comment>
<sequence>MPLTRSLPLLLGLGLSLLTGAEIAQAETVVNKSVRYYAVGGKTTAEIDRELSRHGPMTKSTGSRHPGTTEIRFGGEISFADEGGRCRVRAVKVIVSTKITLPRWTNRNQASRDMGLLWDTLAADIKRHEERHAEIARNHARTLEARLSGLTSARTCAALQAKASEITEKTSAEHDADQARFDRVEAANFQKRLGRLLQVRIERARK</sequence>
<dbReference type="AlphaFoldDB" id="A0A7W6K1N4"/>
<dbReference type="Pfam" id="PF06037">
    <property type="entry name" value="DUF922"/>
    <property type="match status" value="1"/>
</dbReference>
<dbReference type="PIRSF" id="PIRSF010521">
    <property type="entry name" value="DUF922_bac"/>
    <property type="match status" value="1"/>
</dbReference>
<protein>
    <submittedName>
        <fullName evidence="2">Putative secreted Zn-dependent protease</fullName>
    </submittedName>
</protein>
<evidence type="ECO:0000313" key="2">
    <source>
        <dbReference type="EMBL" id="MBB4103526.1"/>
    </source>
</evidence>
<dbReference type="Proteomes" id="UP000584824">
    <property type="component" value="Unassembled WGS sequence"/>
</dbReference>
<dbReference type="InterPro" id="IPR010321">
    <property type="entry name" value="DUF922"/>
</dbReference>
<reference evidence="2 3" key="1">
    <citation type="submission" date="2020-08" db="EMBL/GenBank/DDBJ databases">
        <title>Genomic Encyclopedia of Type Strains, Phase IV (KMG-IV): sequencing the most valuable type-strain genomes for metagenomic binning, comparative biology and taxonomic classification.</title>
        <authorList>
            <person name="Goeker M."/>
        </authorList>
    </citation>
    <scope>NUCLEOTIDE SEQUENCE [LARGE SCALE GENOMIC DNA]</scope>
    <source>
        <strain evidence="2 3">DSM 26385</strain>
    </source>
</reference>
<evidence type="ECO:0000256" key="1">
    <source>
        <dbReference type="SAM" id="SignalP"/>
    </source>
</evidence>
<name>A0A7W6K1N4_9HYPH</name>
<keyword evidence="1" id="KW-0732">Signal</keyword>
<organism evidence="2 3">
    <name type="scientific">Allorhizobium borbori</name>
    <dbReference type="NCBI Taxonomy" id="485907"/>
    <lineage>
        <taxon>Bacteria</taxon>
        <taxon>Pseudomonadati</taxon>
        <taxon>Pseudomonadota</taxon>
        <taxon>Alphaproteobacteria</taxon>
        <taxon>Hyphomicrobiales</taxon>
        <taxon>Rhizobiaceae</taxon>
        <taxon>Rhizobium/Agrobacterium group</taxon>
        <taxon>Allorhizobium</taxon>
    </lineage>
</organism>
<keyword evidence="2" id="KW-0378">Hydrolase</keyword>
<dbReference type="RefSeq" id="WP_183792148.1">
    <property type="nucleotide sequence ID" value="NZ_JACIDU010000007.1"/>
</dbReference>
<keyword evidence="2" id="KW-0645">Protease</keyword>
<keyword evidence="3" id="KW-1185">Reference proteome</keyword>
<feature type="signal peptide" evidence="1">
    <location>
        <begin position="1"/>
        <end position="26"/>
    </location>
</feature>
<evidence type="ECO:0000313" key="3">
    <source>
        <dbReference type="Proteomes" id="UP000584824"/>
    </source>
</evidence>